<dbReference type="RefSeq" id="XP_012655882.1">
    <property type="nucleotide sequence ID" value="XM_012800428.1"/>
</dbReference>
<feature type="zinc finger region" description="C3H1-type" evidence="5">
    <location>
        <begin position="254"/>
        <end position="280"/>
    </location>
</feature>
<accession>W7XCR6</accession>
<dbReference type="InterPro" id="IPR000571">
    <property type="entry name" value="Znf_CCCH"/>
</dbReference>
<dbReference type="PANTHER" id="PTHR14493:SF50">
    <property type="entry name" value="RING FINGER PROTEIN UNKEMPT"/>
    <property type="match status" value="1"/>
</dbReference>
<dbReference type="PROSITE" id="PS50103">
    <property type="entry name" value="ZF_C3H1"/>
    <property type="match status" value="3"/>
</dbReference>
<keyword evidence="2 5" id="KW-0863">Zinc-finger</keyword>
<gene>
    <name evidence="8" type="ORF">TTHERM_001091331</name>
</gene>
<feature type="zinc finger region" description="C3H1-type" evidence="5">
    <location>
        <begin position="415"/>
        <end position="443"/>
    </location>
</feature>
<feature type="zinc finger region" description="C3H1-type" evidence="5">
    <location>
        <begin position="288"/>
        <end position="317"/>
    </location>
</feature>
<evidence type="ECO:0000256" key="1">
    <source>
        <dbReference type="ARBA" id="ARBA00022723"/>
    </source>
</evidence>
<feature type="domain" description="C3H1-type" evidence="7">
    <location>
        <begin position="415"/>
        <end position="443"/>
    </location>
</feature>
<proteinExistence type="predicted"/>
<evidence type="ECO:0000256" key="3">
    <source>
        <dbReference type="ARBA" id="ARBA00022833"/>
    </source>
</evidence>
<dbReference type="OrthoDB" id="20534at2759"/>
<evidence type="ECO:0000313" key="8">
    <source>
        <dbReference type="EMBL" id="EWS71586.1"/>
    </source>
</evidence>
<evidence type="ECO:0000313" key="9">
    <source>
        <dbReference type="Proteomes" id="UP000009168"/>
    </source>
</evidence>
<reference evidence="9" key="1">
    <citation type="journal article" date="2006" name="PLoS Biol.">
        <title>Macronuclear genome sequence of the ciliate Tetrahymena thermophila, a model eukaryote.</title>
        <authorList>
            <person name="Eisen J.A."/>
            <person name="Coyne R.S."/>
            <person name="Wu M."/>
            <person name="Wu D."/>
            <person name="Thiagarajan M."/>
            <person name="Wortman J.R."/>
            <person name="Badger J.H."/>
            <person name="Ren Q."/>
            <person name="Amedeo P."/>
            <person name="Jones K.M."/>
            <person name="Tallon L.J."/>
            <person name="Delcher A.L."/>
            <person name="Salzberg S.L."/>
            <person name="Silva J.C."/>
            <person name="Haas B.J."/>
            <person name="Majoros W.H."/>
            <person name="Farzad M."/>
            <person name="Carlton J.M."/>
            <person name="Smith R.K. Jr."/>
            <person name="Garg J."/>
            <person name="Pearlman R.E."/>
            <person name="Karrer K.M."/>
            <person name="Sun L."/>
            <person name="Manning G."/>
            <person name="Elde N.C."/>
            <person name="Turkewitz A.P."/>
            <person name="Asai D.J."/>
            <person name="Wilkes D.E."/>
            <person name="Wang Y."/>
            <person name="Cai H."/>
            <person name="Collins K."/>
            <person name="Stewart B.A."/>
            <person name="Lee S.R."/>
            <person name="Wilamowska K."/>
            <person name="Weinberg Z."/>
            <person name="Ruzzo W.L."/>
            <person name="Wloga D."/>
            <person name="Gaertig J."/>
            <person name="Frankel J."/>
            <person name="Tsao C.-C."/>
            <person name="Gorovsky M.A."/>
            <person name="Keeling P.J."/>
            <person name="Waller R.F."/>
            <person name="Patron N.J."/>
            <person name="Cherry J.M."/>
            <person name="Stover N.A."/>
            <person name="Krieger C.J."/>
            <person name="del Toro C."/>
            <person name="Ryder H.F."/>
            <person name="Williamson S.C."/>
            <person name="Barbeau R.A."/>
            <person name="Hamilton E.P."/>
            <person name="Orias E."/>
        </authorList>
    </citation>
    <scope>NUCLEOTIDE SEQUENCE [LARGE SCALE GENOMIC DNA]</scope>
    <source>
        <strain evidence="9">SB210</strain>
    </source>
</reference>
<keyword evidence="9" id="KW-1185">Reference proteome</keyword>
<dbReference type="AlphaFoldDB" id="W7XCR6"/>
<dbReference type="Proteomes" id="UP000009168">
    <property type="component" value="Unassembled WGS sequence"/>
</dbReference>
<dbReference type="PANTHER" id="PTHR14493">
    <property type="entry name" value="UNKEMPT FAMILY MEMBER"/>
    <property type="match status" value="1"/>
</dbReference>
<feature type="domain" description="C3H1-type" evidence="7">
    <location>
        <begin position="254"/>
        <end position="280"/>
    </location>
</feature>
<sequence>MGDQMNNYEINYNQPVHPLPHMYQMYPPNMNPLYQPHNNIAPHHFSSNPNIQFSPPQTHQQHLPNTSKGMMIYNQQPSGSAQNSNQQNITSVGSKGHIDGMAYKNQHESQPNAKQNVRIPQGNGSYTHLNHTNHSNPPFNPNNSSHLIMNNSPPPLTQNMKGRNINTRSINTNGLIQDQYSNEENQEGNPNNNSNSNNNTLLAGNSQVINTKPLQEHLELSNFKVEPCQNTNAHNHKQCKYYHTQRDKRRQGVNYTSDQCQHQLGNCPDGDYCLKAHNKVEELYCPDKYKTKFCTHYPNMCHNCEYGIYCSFAHDESDIKIDLIENYEFDEDFYVFYYKTVWCPFNFIKHDKAQCVYSHNWQDYRRRPQDYNYEPVSCPNWKPASYITKYEEGCPNKFDCNKCHGWKESEYHPRNYRTKQCTQTTNNEKCNKGPQCPYYHNAQEKRNIPQNIQEGLFKYRPRNRNIRGTYKTQQGQTPNDSQPFASARLNQLNSTQSLPDHHSNLKIFGTASKKQSTCMSPIIQCDQQQASDQDNTNGIPPVAIKKPIRLNTTSQLESINKKNSIQNTHEDMIYCDQNQFDDEQTESIHGIMSENNRWANINGNTHPPTQQQFFQIFSQKSYENFSTNLEYNNNNQHYQPNHTNFHNNPNMIHNNSNNGLANPELNEVNQQLGHFSLQNYDNSQSDHI</sequence>
<feature type="region of interest" description="Disordered" evidence="6">
    <location>
        <begin position="182"/>
        <end position="202"/>
    </location>
</feature>
<dbReference type="GeneID" id="24441680"/>
<dbReference type="InterPro" id="IPR036855">
    <property type="entry name" value="Znf_CCCH_sf"/>
</dbReference>
<keyword evidence="3 5" id="KW-0862">Zinc</keyword>
<protein>
    <submittedName>
        <fullName evidence="8">Zinc finger CCCH type domain protein</fullName>
    </submittedName>
</protein>
<feature type="compositionally biased region" description="Low complexity" evidence="6">
    <location>
        <begin position="187"/>
        <end position="199"/>
    </location>
</feature>
<evidence type="ECO:0000256" key="2">
    <source>
        <dbReference type="ARBA" id="ARBA00022771"/>
    </source>
</evidence>
<feature type="region of interest" description="Disordered" evidence="6">
    <location>
        <begin position="69"/>
        <end position="99"/>
    </location>
</feature>
<dbReference type="GO" id="GO:0003677">
    <property type="term" value="F:DNA binding"/>
    <property type="evidence" value="ECO:0007669"/>
    <property type="project" value="UniProtKB-KW"/>
</dbReference>
<dbReference type="GO" id="GO:0008270">
    <property type="term" value="F:zinc ion binding"/>
    <property type="evidence" value="ECO:0007669"/>
    <property type="project" value="UniProtKB-KW"/>
</dbReference>
<dbReference type="InParanoid" id="W7XCR6"/>
<dbReference type="KEGG" id="tet:TTHERM_001091331"/>
<dbReference type="SMART" id="SM00356">
    <property type="entry name" value="ZnF_C3H1"/>
    <property type="match status" value="3"/>
</dbReference>
<dbReference type="SUPFAM" id="SSF90229">
    <property type="entry name" value="CCCH zinc finger"/>
    <property type="match status" value="1"/>
</dbReference>
<organism evidence="8 9">
    <name type="scientific">Tetrahymena thermophila (strain SB210)</name>
    <dbReference type="NCBI Taxonomy" id="312017"/>
    <lineage>
        <taxon>Eukaryota</taxon>
        <taxon>Sar</taxon>
        <taxon>Alveolata</taxon>
        <taxon>Ciliophora</taxon>
        <taxon>Intramacronucleata</taxon>
        <taxon>Oligohymenophorea</taxon>
        <taxon>Hymenostomatida</taxon>
        <taxon>Tetrahymenina</taxon>
        <taxon>Tetrahymenidae</taxon>
        <taxon>Tetrahymena</taxon>
    </lineage>
</organism>
<feature type="domain" description="C3H1-type" evidence="7">
    <location>
        <begin position="288"/>
        <end position="317"/>
    </location>
</feature>
<dbReference type="InterPro" id="IPR045234">
    <property type="entry name" value="Unkempt-like"/>
</dbReference>
<evidence type="ECO:0000256" key="5">
    <source>
        <dbReference type="PROSITE-ProRule" id="PRU00723"/>
    </source>
</evidence>
<keyword evidence="4" id="KW-0238">DNA-binding</keyword>
<evidence type="ECO:0000256" key="4">
    <source>
        <dbReference type="ARBA" id="ARBA00023125"/>
    </source>
</evidence>
<keyword evidence="1 5" id="KW-0479">Metal-binding</keyword>
<evidence type="ECO:0000259" key="7">
    <source>
        <dbReference type="PROSITE" id="PS50103"/>
    </source>
</evidence>
<evidence type="ECO:0000256" key="6">
    <source>
        <dbReference type="SAM" id="MobiDB-lite"/>
    </source>
</evidence>
<dbReference type="InterPro" id="IPR057444">
    <property type="entry name" value="Znf-CCCH_AtC3H23-like"/>
</dbReference>
<dbReference type="Pfam" id="PF25512">
    <property type="entry name" value="zf-CCCH_AtC3H23"/>
    <property type="match status" value="2"/>
</dbReference>
<name>W7XCR6_TETTS</name>
<dbReference type="EMBL" id="GG662390">
    <property type="protein sequence ID" value="EWS71586.1"/>
    <property type="molecule type" value="Genomic_DNA"/>
</dbReference>
<feature type="compositionally biased region" description="Polar residues" evidence="6">
    <location>
        <begin position="69"/>
        <end position="93"/>
    </location>
</feature>